<dbReference type="Pfam" id="PF10523">
    <property type="entry name" value="BEN"/>
    <property type="match status" value="1"/>
</dbReference>
<organism evidence="2 3">
    <name type="scientific">Alosa alosa</name>
    <name type="common">allis shad</name>
    <dbReference type="NCBI Taxonomy" id="278164"/>
    <lineage>
        <taxon>Eukaryota</taxon>
        <taxon>Metazoa</taxon>
        <taxon>Chordata</taxon>
        <taxon>Craniata</taxon>
        <taxon>Vertebrata</taxon>
        <taxon>Euteleostomi</taxon>
        <taxon>Actinopterygii</taxon>
        <taxon>Neopterygii</taxon>
        <taxon>Teleostei</taxon>
        <taxon>Clupei</taxon>
        <taxon>Clupeiformes</taxon>
        <taxon>Clupeoidei</taxon>
        <taxon>Clupeidae</taxon>
        <taxon>Alosa</taxon>
    </lineage>
</organism>
<dbReference type="Proteomes" id="UP000823561">
    <property type="component" value="Chromosome 19"/>
</dbReference>
<protein>
    <recommendedName>
        <fullName evidence="1">BEN domain-containing protein</fullName>
    </recommendedName>
</protein>
<evidence type="ECO:0000259" key="1">
    <source>
        <dbReference type="PROSITE" id="PS51457"/>
    </source>
</evidence>
<evidence type="ECO:0000313" key="2">
    <source>
        <dbReference type="EMBL" id="KAG5265322.1"/>
    </source>
</evidence>
<comment type="caution">
    <text evidence="2">The sequence shown here is derived from an EMBL/GenBank/DDBJ whole genome shotgun (WGS) entry which is preliminary data.</text>
</comment>
<gene>
    <name evidence="2" type="ORF">AALO_G00240980</name>
</gene>
<keyword evidence="3" id="KW-1185">Reference proteome</keyword>
<evidence type="ECO:0000313" key="3">
    <source>
        <dbReference type="Proteomes" id="UP000823561"/>
    </source>
</evidence>
<accession>A0AAV6FUB6</accession>
<name>A0AAV6FUB6_9TELE</name>
<dbReference type="InterPro" id="IPR018379">
    <property type="entry name" value="BEN_domain"/>
</dbReference>
<dbReference type="GO" id="GO:0003677">
    <property type="term" value="F:DNA binding"/>
    <property type="evidence" value="ECO:0007669"/>
    <property type="project" value="InterPro"/>
</dbReference>
<dbReference type="Gene3D" id="1.10.10.2590">
    <property type="entry name" value="BEN domain"/>
    <property type="match status" value="1"/>
</dbReference>
<proteinExistence type="predicted"/>
<dbReference type="PROSITE" id="PS51457">
    <property type="entry name" value="BEN"/>
    <property type="match status" value="1"/>
</dbReference>
<feature type="domain" description="BEN" evidence="1">
    <location>
        <begin position="1"/>
        <end position="105"/>
    </location>
</feature>
<dbReference type="AlphaFoldDB" id="A0AAV6FUB6"/>
<reference evidence="2" key="1">
    <citation type="submission" date="2020-10" db="EMBL/GenBank/DDBJ databases">
        <title>Chromosome-scale genome assembly of the Allis shad, Alosa alosa.</title>
        <authorList>
            <person name="Margot Z."/>
            <person name="Christophe K."/>
            <person name="Cabau C."/>
            <person name="Louis A."/>
            <person name="Berthelot C."/>
            <person name="Parey E."/>
            <person name="Roest Crollius H."/>
            <person name="Montfort J."/>
            <person name="Robinson-Rechavi M."/>
            <person name="Bucao C."/>
            <person name="Bouchez O."/>
            <person name="Gislard M."/>
            <person name="Lluch J."/>
            <person name="Milhes M."/>
            <person name="Lampietro C."/>
            <person name="Lopez Roques C."/>
            <person name="Donnadieu C."/>
            <person name="Braasch I."/>
            <person name="Desvignes T."/>
            <person name="Postlethwait J."/>
            <person name="Bobe J."/>
            <person name="Guiguen Y."/>
        </authorList>
    </citation>
    <scope>NUCLEOTIDE SEQUENCE</scope>
    <source>
        <strain evidence="2">M-15738</strain>
        <tissue evidence="2">Blood</tissue>
    </source>
</reference>
<sequence length="105" mass="11662">MIDKLAWAYALNSNSATVFVRHLLTAVFPLEILLVSNLRGTKRSGGDTRLPLDKNKLDAIYSATLERFPGTPLSMEPRSMPRLPSSDLKVKPPHLTVKLLPLEPI</sequence>
<dbReference type="EMBL" id="JADWDJ010000019">
    <property type="protein sequence ID" value="KAG5265322.1"/>
    <property type="molecule type" value="Genomic_DNA"/>
</dbReference>